<evidence type="ECO:0000256" key="1">
    <source>
        <dbReference type="ARBA" id="ARBA00004141"/>
    </source>
</evidence>
<evidence type="ECO:0000313" key="8">
    <source>
        <dbReference type="Proteomes" id="UP001138681"/>
    </source>
</evidence>
<dbReference type="Pfam" id="PF01594">
    <property type="entry name" value="AI-2E_transport"/>
    <property type="match status" value="1"/>
</dbReference>
<feature type="transmembrane region" description="Helical" evidence="6">
    <location>
        <begin position="159"/>
        <end position="181"/>
    </location>
</feature>
<feature type="transmembrane region" description="Helical" evidence="6">
    <location>
        <begin position="38"/>
        <end position="55"/>
    </location>
</feature>
<feature type="transmembrane region" description="Helical" evidence="6">
    <location>
        <begin position="313"/>
        <end position="342"/>
    </location>
</feature>
<dbReference type="PANTHER" id="PTHR21716:SF4">
    <property type="entry name" value="TRANSMEMBRANE PROTEIN 245"/>
    <property type="match status" value="1"/>
</dbReference>
<organism evidence="7 8">
    <name type="scientific">Erythrobacter crassostreae</name>
    <dbReference type="NCBI Taxonomy" id="2828328"/>
    <lineage>
        <taxon>Bacteria</taxon>
        <taxon>Pseudomonadati</taxon>
        <taxon>Pseudomonadota</taxon>
        <taxon>Alphaproteobacteria</taxon>
        <taxon>Sphingomonadales</taxon>
        <taxon>Erythrobacteraceae</taxon>
        <taxon>Erythrobacter/Porphyrobacter group</taxon>
        <taxon>Erythrobacter</taxon>
    </lineage>
</organism>
<proteinExistence type="inferred from homology"/>
<comment type="subcellular location">
    <subcellularLocation>
        <location evidence="1">Membrane</location>
        <topology evidence="1">Multi-pass membrane protein</topology>
    </subcellularLocation>
</comment>
<evidence type="ECO:0000256" key="5">
    <source>
        <dbReference type="ARBA" id="ARBA00023136"/>
    </source>
</evidence>
<feature type="transmembrane region" description="Helical" evidence="6">
    <location>
        <begin position="243"/>
        <end position="265"/>
    </location>
</feature>
<name>A0A9X1F1Z5_9SPHN</name>
<comment type="caution">
    <text evidence="7">The sequence shown here is derived from an EMBL/GenBank/DDBJ whole genome shotgun (WGS) entry which is preliminary data.</text>
</comment>
<reference evidence="7" key="1">
    <citation type="submission" date="2021-04" db="EMBL/GenBank/DDBJ databases">
        <authorList>
            <person name="Pira H."/>
            <person name="Risdian C."/>
            <person name="Wink J."/>
        </authorList>
    </citation>
    <scope>NUCLEOTIDE SEQUENCE</scope>
    <source>
        <strain evidence="7">WH158</strain>
    </source>
</reference>
<dbReference type="EMBL" id="JAGSPC010000001">
    <property type="protein sequence ID" value="MBV7258822.1"/>
    <property type="molecule type" value="Genomic_DNA"/>
</dbReference>
<accession>A0A9X1F1Z5</accession>
<keyword evidence="5 6" id="KW-0472">Membrane</keyword>
<evidence type="ECO:0000256" key="2">
    <source>
        <dbReference type="ARBA" id="ARBA00009773"/>
    </source>
</evidence>
<evidence type="ECO:0000313" key="7">
    <source>
        <dbReference type="EMBL" id="MBV7258822.1"/>
    </source>
</evidence>
<dbReference type="InterPro" id="IPR002549">
    <property type="entry name" value="AI-2E-like"/>
</dbReference>
<evidence type="ECO:0000256" key="4">
    <source>
        <dbReference type="ARBA" id="ARBA00022989"/>
    </source>
</evidence>
<keyword evidence="4 6" id="KW-1133">Transmembrane helix</keyword>
<feature type="transmembrane region" description="Helical" evidence="6">
    <location>
        <begin position="14"/>
        <end position="32"/>
    </location>
</feature>
<dbReference type="AlphaFoldDB" id="A0A9X1F1Z5"/>
<evidence type="ECO:0000256" key="3">
    <source>
        <dbReference type="ARBA" id="ARBA00022692"/>
    </source>
</evidence>
<dbReference type="PANTHER" id="PTHR21716">
    <property type="entry name" value="TRANSMEMBRANE PROTEIN"/>
    <property type="match status" value="1"/>
</dbReference>
<keyword evidence="8" id="KW-1185">Reference proteome</keyword>
<evidence type="ECO:0000256" key="6">
    <source>
        <dbReference type="SAM" id="Phobius"/>
    </source>
</evidence>
<gene>
    <name evidence="7" type="ORF">KCG46_04420</name>
</gene>
<protein>
    <submittedName>
        <fullName evidence="7">AI-2E family transporter</fullName>
    </submittedName>
</protein>
<feature type="transmembrane region" description="Helical" evidence="6">
    <location>
        <begin position="67"/>
        <end position="86"/>
    </location>
</feature>
<keyword evidence="3 6" id="KW-0812">Transmembrane</keyword>
<sequence length="383" mass="40670">MTGEQHHTTEIQQVSFLAVVGAVTFLLVWIAWPFATPLLWSALAAIMFQPLYKWVLIKVRGRRNPAAIITLSIIFLAVVLPALWIGTMVVGQALSTIAAFQDDPIDLAAWANQIYGMLPTTVQDMVDESGWNDMSEAQGRLQDLLGESAGMLASSAVSIGSGALSFILSFGLGLYVTYFLLRDGSRIGETILHSAPVEREIADRLAERFLGIVRATIKGSGVVGLVQGTLGGITMAIAGVPSALLLAVMMAILALIPAVGTALVWAPVGVWLLMTGSVWQGVFVLASGFIIISSADNVLRPILVGRDTGIPDWIILVTTLGGLSIAGFSGIVLGPLVAGLFLASWSILQEQRAEDEDAAAKYRTRVDVDGKARDDLAATTEDV</sequence>
<dbReference type="GO" id="GO:0016020">
    <property type="term" value="C:membrane"/>
    <property type="evidence" value="ECO:0007669"/>
    <property type="project" value="UniProtKB-SubCell"/>
</dbReference>
<comment type="similarity">
    <text evidence="2">Belongs to the autoinducer-2 exporter (AI-2E) (TC 2.A.86) family.</text>
</comment>
<dbReference type="Proteomes" id="UP001138681">
    <property type="component" value="Unassembled WGS sequence"/>
</dbReference>
<feature type="transmembrane region" description="Helical" evidence="6">
    <location>
        <begin position="271"/>
        <end position="292"/>
    </location>
</feature>